<organism evidence="1 2">
    <name type="scientific">Vermiconidia calcicola</name>
    <dbReference type="NCBI Taxonomy" id="1690605"/>
    <lineage>
        <taxon>Eukaryota</taxon>
        <taxon>Fungi</taxon>
        <taxon>Dikarya</taxon>
        <taxon>Ascomycota</taxon>
        <taxon>Pezizomycotina</taxon>
        <taxon>Dothideomycetes</taxon>
        <taxon>Dothideomycetidae</taxon>
        <taxon>Mycosphaerellales</taxon>
        <taxon>Extremaceae</taxon>
        <taxon>Vermiconidia</taxon>
    </lineage>
</organism>
<protein>
    <submittedName>
        <fullName evidence="1">Uncharacterized protein</fullName>
    </submittedName>
</protein>
<evidence type="ECO:0000313" key="1">
    <source>
        <dbReference type="EMBL" id="KAK3707245.1"/>
    </source>
</evidence>
<keyword evidence="2" id="KW-1185">Reference proteome</keyword>
<dbReference type="Proteomes" id="UP001281147">
    <property type="component" value="Unassembled WGS sequence"/>
</dbReference>
<comment type="caution">
    <text evidence="1">The sequence shown here is derived from an EMBL/GenBank/DDBJ whole genome shotgun (WGS) entry which is preliminary data.</text>
</comment>
<evidence type="ECO:0000313" key="2">
    <source>
        <dbReference type="Proteomes" id="UP001281147"/>
    </source>
</evidence>
<feature type="non-terminal residue" evidence="1">
    <location>
        <position position="286"/>
    </location>
</feature>
<sequence>MHLLNARTRKLEYFIGSSIPRYAILSHTWGEEEVSMQDLINNRNVERREGYGKIHFTCEQAVVDGLDYVWVDTCCIDKTSSAELSEAINSMYNCEQRNDASRGMAYCLLGLFDVNMPLLYGEGSKAFTRLQEEIVRSSTDLSVFAWIDWSLGAPTLLASSPRDFEDAHGVKLNRFSTMQDPSYELGNSGLRISLPVIEADPLCTMNNHFFGLLNCHKDGKFLALRLTMKDIRSTTISSDATNLMNIEDPRLTSVPVEAALTAKYCNVIIDRRAPERTASSIVFKRV</sequence>
<reference evidence="1" key="1">
    <citation type="submission" date="2023-07" db="EMBL/GenBank/DDBJ databases">
        <title>Black Yeasts Isolated from many extreme environments.</title>
        <authorList>
            <person name="Coleine C."/>
            <person name="Stajich J.E."/>
            <person name="Selbmann L."/>
        </authorList>
    </citation>
    <scope>NUCLEOTIDE SEQUENCE</scope>
    <source>
        <strain evidence="1">CCFEE 5714</strain>
    </source>
</reference>
<dbReference type="EMBL" id="JAUTXU010000112">
    <property type="protein sequence ID" value="KAK3707245.1"/>
    <property type="molecule type" value="Genomic_DNA"/>
</dbReference>
<proteinExistence type="predicted"/>
<accession>A0ACC3N1I4</accession>
<gene>
    <name evidence="1" type="ORF">LTR37_012246</name>
</gene>
<name>A0ACC3N1I4_9PEZI</name>